<organism evidence="3 4">
    <name type="scientific">Pseudomonas wuhanensis</name>
    <dbReference type="NCBI Taxonomy" id="2954098"/>
    <lineage>
        <taxon>Bacteria</taxon>
        <taxon>Pseudomonadati</taxon>
        <taxon>Pseudomonadota</taxon>
        <taxon>Gammaproteobacteria</taxon>
        <taxon>Pseudomonadales</taxon>
        <taxon>Pseudomonadaceae</taxon>
        <taxon>Pseudomonas</taxon>
    </lineage>
</organism>
<evidence type="ECO:0000256" key="1">
    <source>
        <dbReference type="ARBA" id="ARBA00022519"/>
    </source>
</evidence>
<gene>
    <name evidence="3" type="ORF">PSH88_08645</name>
</gene>
<dbReference type="PANTHER" id="PTHR22916:SF3">
    <property type="entry name" value="UDP-GLCNAC:BETAGAL BETA-1,3-N-ACETYLGLUCOSAMINYLTRANSFERASE-LIKE PROTEIN 1"/>
    <property type="match status" value="1"/>
</dbReference>
<dbReference type="CDD" id="cd04196">
    <property type="entry name" value="GT_2_like_d"/>
    <property type="match status" value="1"/>
</dbReference>
<keyword evidence="4" id="KW-1185">Reference proteome</keyword>
<evidence type="ECO:0000259" key="2">
    <source>
        <dbReference type="Pfam" id="PF00535"/>
    </source>
</evidence>
<reference evidence="3 4" key="1">
    <citation type="submission" date="2023-02" db="EMBL/GenBank/DDBJ databases">
        <title>Evolution of Hrp T3SS in non-pathogenic Pseudomonas fluorescens.</title>
        <authorList>
            <person name="Liao K."/>
            <person name="Wei H."/>
            <person name="Gu Y."/>
        </authorList>
    </citation>
    <scope>NUCLEOTIDE SEQUENCE [LARGE SCALE GENOMIC DNA]</scope>
    <source>
        <strain evidence="3 4">FP607</strain>
    </source>
</reference>
<dbReference type="SUPFAM" id="SSF53448">
    <property type="entry name" value="Nucleotide-diphospho-sugar transferases"/>
    <property type="match status" value="1"/>
</dbReference>
<dbReference type="RefSeq" id="WP_305425824.1">
    <property type="nucleotide sequence ID" value="NZ_CP117430.1"/>
</dbReference>
<keyword evidence="1" id="KW-0997">Cell inner membrane</keyword>
<dbReference type="InterPro" id="IPR001173">
    <property type="entry name" value="Glyco_trans_2-like"/>
</dbReference>
<dbReference type="PANTHER" id="PTHR22916">
    <property type="entry name" value="GLYCOSYLTRANSFERASE"/>
    <property type="match status" value="1"/>
</dbReference>
<keyword evidence="1" id="KW-1003">Cell membrane</keyword>
<sequence length="331" mass="37392">MDQQPPLSGRSDAELFVETSRNSPTPPEVAILLCTFNGYAFLKEQIDSFIAQTHQKWTLYISDDGSTDGTLALLENYQDLINAQRIQVFSGPRAGFAENFMSLVRNENIKADFFAFSDQDDIWFDNKLERSIRQLQSLPADLPALYCSRTRLIDENRRIIGFSPDFKRAPVFQNALIQSIAGANTMLLNGVARDLLNKTPHAMTIVAHDWLTYLLTTACGGNVIYDSEPTLDYRQHGGNVIGANSGFKERMIRIGKLIDGRFSRWSDSNVQILELLEGELTPLNRQILNDFKQGRQSSIFKRFRLMKKSGVYRQTLAGNISLILAICLNKI</sequence>
<dbReference type="InterPro" id="IPR029044">
    <property type="entry name" value="Nucleotide-diphossugar_trans"/>
</dbReference>
<dbReference type="Proteomes" id="UP001230768">
    <property type="component" value="Chromosome"/>
</dbReference>
<protein>
    <submittedName>
        <fullName evidence="3">Glycosyltransferase family 2 protein</fullName>
    </submittedName>
</protein>
<name>A0ABY9GW86_9PSED</name>
<dbReference type="EMBL" id="CP117430">
    <property type="protein sequence ID" value="WLI20085.1"/>
    <property type="molecule type" value="Genomic_DNA"/>
</dbReference>
<proteinExistence type="predicted"/>
<dbReference type="Gene3D" id="3.90.550.10">
    <property type="entry name" value="Spore Coat Polysaccharide Biosynthesis Protein SpsA, Chain A"/>
    <property type="match status" value="1"/>
</dbReference>
<keyword evidence="1" id="KW-0472">Membrane</keyword>
<evidence type="ECO:0000313" key="4">
    <source>
        <dbReference type="Proteomes" id="UP001230768"/>
    </source>
</evidence>
<feature type="domain" description="Glycosyltransferase 2-like" evidence="2">
    <location>
        <begin position="31"/>
        <end position="142"/>
    </location>
</feature>
<dbReference type="Pfam" id="PF00535">
    <property type="entry name" value="Glycos_transf_2"/>
    <property type="match status" value="1"/>
</dbReference>
<evidence type="ECO:0000313" key="3">
    <source>
        <dbReference type="EMBL" id="WLI20085.1"/>
    </source>
</evidence>
<accession>A0ABY9GW86</accession>